<keyword evidence="1" id="KW-1133">Transmembrane helix</keyword>
<keyword evidence="3" id="KW-1185">Reference proteome</keyword>
<feature type="transmembrane region" description="Helical" evidence="1">
    <location>
        <begin position="70"/>
        <end position="89"/>
    </location>
</feature>
<dbReference type="RefSeq" id="WP_183366680.1">
    <property type="nucleotide sequence ID" value="NZ_JACIEZ010000004.1"/>
</dbReference>
<gene>
    <name evidence="2" type="ORF">GGR23_002597</name>
</gene>
<sequence>MKTKTRDTLFASGNWILSLGTIAALLASQWKEAPLPAAVLVVIVIMTLAKSRLIILDFLGLRGVSPRLALPLYGFMAFGSGAALTAAFFGA</sequence>
<feature type="transmembrane region" description="Helical" evidence="1">
    <location>
        <begin position="33"/>
        <end position="49"/>
    </location>
</feature>
<keyword evidence="1" id="KW-0812">Transmembrane</keyword>
<comment type="caution">
    <text evidence="2">The sequence shown here is derived from an EMBL/GenBank/DDBJ whole genome shotgun (WGS) entry which is preliminary data.</text>
</comment>
<evidence type="ECO:0000313" key="3">
    <source>
        <dbReference type="Proteomes" id="UP000528286"/>
    </source>
</evidence>
<dbReference type="AlphaFoldDB" id="A0A7W6J5Y6"/>
<keyword evidence="1" id="KW-0472">Membrane</keyword>
<dbReference type="EMBL" id="JACIEZ010000004">
    <property type="protein sequence ID" value="MBB4065396.1"/>
    <property type="molecule type" value="Genomic_DNA"/>
</dbReference>
<proteinExistence type="predicted"/>
<dbReference type="Proteomes" id="UP000528286">
    <property type="component" value="Unassembled WGS sequence"/>
</dbReference>
<protein>
    <submittedName>
        <fullName evidence="2">Nitric oxide reductase NorF protein</fullName>
    </submittedName>
</protein>
<name>A0A7W6J5Y6_9HYPH</name>
<organism evidence="2 3">
    <name type="scientific">Gellertiella hungarica</name>
    <dbReference type="NCBI Taxonomy" id="1572859"/>
    <lineage>
        <taxon>Bacteria</taxon>
        <taxon>Pseudomonadati</taxon>
        <taxon>Pseudomonadota</taxon>
        <taxon>Alphaproteobacteria</taxon>
        <taxon>Hyphomicrobiales</taxon>
        <taxon>Rhizobiaceae</taxon>
        <taxon>Gellertiella</taxon>
    </lineage>
</organism>
<reference evidence="2 3" key="1">
    <citation type="submission" date="2020-08" db="EMBL/GenBank/DDBJ databases">
        <title>Genomic Encyclopedia of Type Strains, Phase IV (KMG-IV): sequencing the most valuable type-strain genomes for metagenomic binning, comparative biology and taxonomic classification.</title>
        <authorList>
            <person name="Goeker M."/>
        </authorList>
    </citation>
    <scope>NUCLEOTIDE SEQUENCE [LARGE SCALE GENOMIC DNA]</scope>
    <source>
        <strain evidence="2 3">DSM 29853</strain>
    </source>
</reference>
<accession>A0A7W6J5Y6</accession>
<evidence type="ECO:0000313" key="2">
    <source>
        <dbReference type="EMBL" id="MBB4065396.1"/>
    </source>
</evidence>
<evidence type="ECO:0000256" key="1">
    <source>
        <dbReference type="SAM" id="Phobius"/>
    </source>
</evidence>
<feature type="transmembrane region" description="Helical" evidence="1">
    <location>
        <begin position="9"/>
        <end position="27"/>
    </location>
</feature>